<dbReference type="EMBL" id="WNWR01000073">
    <property type="protein sequence ID" value="KAE9992047.1"/>
    <property type="molecule type" value="Genomic_DNA"/>
</dbReference>
<organism evidence="3 4">
    <name type="scientific">Venturia inaequalis</name>
    <name type="common">Apple scab fungus</name>
    <dbReference type="NCBI Taxonomy" id="5025"/>
    <lineage>
        <taxon>Eukaryota</taxon>
        <taxon>Fungi</taxon>
        <taxon>Dikarya</taxon>
        <taxon>Ascomycota</taxon>
        <taxon>Pezizomycotina</taxon>
        <taxon>Dothideomycetes</taxon>
        <taxon>Pleosporomycetidae</taxon>
        <taxon>Venturiales</taxon>
        <taxon>Venturiaceae</taxon>
        <taxon>Venturia</taxon>
    </lineage>
</organism>
<accession>A0A8H3VR48</accession>
<dbReference type="Proteomes" id="UP000490939">
    <property type="component" value="Unassembled WGS sequence"/>
</dbReference>
<comment type="caution">
    <text evidence="3">The sequence shown here is derived from an EMBL/GenBank/DDBJ whole genome shotgun (WGS) entry which is preliminary data.</text>
</comment>
<feature type="region of interest" description="Disordered" evidence="1">
    <location>
        <begin position="53"/>
        <end position="87"/>
    </location>
</feature>
<feature type="signal peptide" evidence="2">
    <location>
        <begin position="1"/>
        <end position="21"/>
    </location>
</feature>
<evidence type="ECO:0000313" key="4">
    <source>
        <dbReference type="Proteomes" id="UP000490939"/>
    </source>
</evidence>
<reference evidence="3 4" key="1">
    <citation type="submission" date="2019-07" db="EMBL/GenBank/DDBJ databases">
        <title>Venturia inaequalis Genome Resource.</title>
        <authorList>
            <person name="Lichtner F.J."/>
        </authorList>
    </citation>
    <scope>NUCLEOTIDE SEQUENCE [LARGE SCALE GENOMIC DNA]</scope>
    <source>
        <strain evidence="3 4">DMI_063113</strain>
    </source>
</reference>
<dbReference type="AlphaFoldDB" id="A0A8H3VR48"/>
<proteinExistence type="predicted"/>
<keyword evidence="2" id="KW-0732">Signal</keyword>
<name>A0A8H3VR48_VENIN</name>
<evidence type="ECO:0000313" key="3">
    <source>
        <dbReference type="EMBL" id="KAE9992047.1"/>
    </source>
</evidence>
<protein>
    <submittedName>
        <fullName evidence="3">Uncharacterized protein</fullName>
    </submittedName>
</protein>
<evidence type="ECO:0000256" key="2">
    <source>
        <dbReference type="SAM" id="SignalP"/>
    </source>
</evidence>
<evidence type="ECO:0000256" key="1">
    <source>
        <dbReference type="SAM" id="MobiDB-lite"/>
    </source>
</evidence>
<sequence length="156" mass="17187">MFFNHRLSLWLLVIISSVTISVQLPAFSGAGQPQQALQIHGLALSGSATEVSISETEAKTPEDAYENASQTTTKSDSTSAETKSKEACPKDKISIYLSPECADEDCQGLNIHKKCTVDNEKKDCLCWLRFQVSRVKLLNVKPLLNAKRVLPFIFIA</sequence>
<feature type="compositionally biased region" description="Polar residues" evidence="1">
    <location>
        <begin position="67"/>
        <end position="81"/>
    </location>
</feature>
<gene>
    <name evidence="3" type="ORF">EG327_010346</name>
</gene>
<feature type="chain" id="PRO_5034553986" evidence="2">
    <location>
        <begin position="22"/>
        <end position="156"/>
    </location>
</feature>
<keyword evidence="4" id="KW-1185">Reference proteome</keyword>